<evidence type="ECO:0000313" key="3">
    <source>
        <dbReference type="EMBL" id="ATE51947.1"/>
    </source>
</evidence>
<dbReference type="SUPFAM" id="SSF52200">
    <property type="entry name" value="Toll/Interleukin receptor TIR domain"/>
    <property type="match status" value="1"/>
</dbReference>
<dbReference type="SMART" id="SM00255">
    <property type="entry name" value="TIR"/>
    <property type="match status" value="1"/>
</dbReference>
<dbReference type="EMBL" id="CP023445">
    <property type="protein sequence ID" value="ATE51947.1"/>
    <property type="molecule type" value="Genomic_DNA"/>
</dbReference>
<dbReference type="Pfam" id="PF13676">
    <property type="entry name" value="TIR_2"/>
    <property type="match status" value="1"/>
</dbReference>
<dbReference type="PROSITE" id="PS50104">
    <property type="entry name" value="TIR"/>
    <property type="match status" value="1"/>
</dbReference>
<sequence>MPRWARVCGATVPARAGPRSRAPRGAHRRGAEVREDRGACGLTCGVPPSEESPIRVFLSYAQDDDHVLGFIEPFTRALEQFAFSDRGRRVEVFVDRTDLVWGQEWRSGIDQAIDSAPVFLPLITNLYFDRPYCRKELHRFHSEADRRGVPSLLLPVVLLGHRMLTPDHEDPLVRVISERQYRDLREAMLEGSGSAVWRRAVLALAGDLVDVVEEAERVLATAPPAPSADEDPLLGAFRERHRAVGALLAEVRAALSDELVAVERASVRPPVEAQRTALGVAAALRVLGERFSDGCRDYEAAVAGALAPERRAGAAGLADEVAALWADERAVSDLLDRFRPLEEKYAPLRHTLRTLRRGCKSLQTALLLVERGSG</sequence>
<protein>
    <recommendedName>
        <fullName evidence="2">TIR domain-containing protein</fullName>
    </recommendedName>
</protein>
<name>A0A290YYW0_9PSEU</name>
<evidence type="ECO:0000256" key="1">
    <source>
        <dbReference type="SAM" id="MobiDB-lite"/>
    </source>
</evidence>
<feature type="region of interest" description="Disordered" evidence="1">
    <location>
        <begin position="14"/>
        <end position="34"/>
    </location>
</feature>
<reference evidence="3" key="1">
    <citation type="submission" date="2017-09" db="EMBL/GenBank/DDBJ databases">
        <title>Complete Genome Sequence of ansamitocin-producing Bacterium Actinosynnema pretiosum X47.</title>
        <authorList>
            <person name="Cao G."/>
            <person name="Zong G."/>
            <person name="Zhong C."/>
            <person name="Fu J."/>
        </authorList>
    </citation>
    <scope>NUCLEOTIDE SEQUENCE [LARGE SCALE GENOMIC DNA]</scope>
    <source>
        <strain evidence="3">X47</strain>
    </source>
</reference>
<dbReference type="KEGG" id="apre:CNX65_00475"/>
<keyword evidence="4" id="KW-1185">Reference proteome</keyword>
<dbReference type="AlphaFoldDB" id="A0A290YYW0"/>
<evidence type="ECO:0000259" key="2">
    <source>
        <dbReference type="PROSITE" id="PS50104"/>
    </source>
</evidence>
<organism evidence="3 4">
    <name type="scientific">Actinosynnema pretiosum</name>
    <dbReference type="NCBI Taxonomy" id="42197"/>
    <lineage>
        <taxon>Bacteria</taxon>
        <taxon>Bacillati</taxon>
        <taxon>Actinomycetota</taxon>
        <taxon>Actinomycetes</taxon>
        <taxon>Pseudonocardiales</taxon>
        <taxon>Pseudonocardiaceae</taxon>
        <taxon>Actinosynnema</taxon>
    </lineage>
</organism>
<dbReference type="InterPro" id="IPR000157">
    <property type="entry name" value="TIR_dom"/>
</dbReference>
<proteinExistence type="predicted"/>
<dbReference type="GO" id="GO:0007165">
    <property type="term" value="P:signal transduction"/>
    <property type="evidence" value="ECO:0007669"/>
    <property type="project" value="InterPro"/>
</dbReference>
<accession>A0A290YYW0</accession>
<dbReference type="Proteomes" id="UP000218505">
    <property type="component" value="Chromosome"/>
</dbReference>
<dbReference type="InterPro" id="IPR035897">
    <property type="entry name" value="Toll_tir_struct_dom_sf"/>
</dbReference>
<dbReference type="Gene3D" id="3.40.50.10140">
    <property type="entry name" value="Toll/interleukin-1 receptor homology (TIR) domain"/>
    <property type="match status" value="1"/>
</dbReference>
<evidence type="ECO:0000313" key="4">
    <source>
        <dbReference type="Proteomes" id="UP000218505"/>
    </source>
</evidence>
<gene>
    <name evidence="3" type="ORF">CNX65_00475</name>
</gene>
<feature type="domain" description="TIR" evidence="2">
    <location>
        <begin position="52"/>
        <end position="188"/>
    </location>
</feature>